<dbReference type="PANTHER" id="PTHR32282:SF15">
    <property type="entry name" value="PENICILLIN-BINDING PROTEIN 1C"/>
    <property type="match status" value="1"/>
</dbReference>
<dbReference type="Gene3D" id="3.40.710.10">
    <property type="entry name" value="DD-peptidase/beta-lactamase superfamily"/>
    <property type="match status" value="1"/>
</dbReference>
<dbReference type="GO" id="GO:0008658">
    <property type="term" value="F:penicillin binding"/>
    <property type="evidence" value="ECO:0007669"/>
    <property type="project" value="InterPro"/>
</dbReference>
<accession>A0A433ZZL2</accession>
<evidence type="ECO:0000256" key="2">
    <source>
        <dbReference type="ARBA" id="ARBA00022679"/>
    </source>
</evidence>
<comment type="caution">
    <text evidence="4">The sequence shown here is derived from an EMBL/GenBank/DDBJ whole genome shotgun (WGS) entry which is preliminary data.</text>
</comment>
<dbReference type="InterPro" id="IPR012338">
    <property type="entry name" value="Beta-lactam/transpept-like"/>
</dbReference>
<evidence type="ECO:0000313" key="5">
    <source>
        <dbReference type="Proteomes" id="UP000288102"/>
    </source>
</evidence>
<dbReference type="Pfam" id="PF00905">
    <property type="entry name" value="Transpeptidase"/>
    <property type="match status" value="1"/>
</dbReference>
<organism evidence="4 5">
    <name type="scientific">Flavobacterium cupreum</name>
    <dbReference type="NCBI Taxonomy" id="2133766"/>
    <lineage>
        <taxon>Bacteria</taxon>
        <taxon>Pseudomonadati</taxon>
        <taxon>Bacteroidota</taxon>
        <taxon>Flavobacteriia</taxon>
        <taxon>Flavobacteriales</taxon>
        <taxon>Flavobacteriaceae</taxon>
        <taxon>Flavobacterium</taxon>
    </lineage>
</organism>
<evidence type="ECO:0000313" key="4">
    <source>
        <dbReference type="EMBL" id="RUT67570.1"/>
    </source>
</evidence>
<protein>
    <submittedName>
        <fullName evidence="4">Penicillin-binding protein 1C</fullName>
    </submittedName>
</protein>
<dbReference type="SUPFAM" id="SSF56601">
    <property type="entry name" value="beta-lactamase/transpeptidase-like"/>
    <property type="match status" value="1"/>
</dbReference>
<reference evidence="5" key="1">
    <citation type="journal article" date="2019" name="Syst. Appl. Microbiol.">
        <title>Flavobacterium circumlabens sp. nov. and Flavobacterium cupreum sp. nov., two psychrotrophic species isolated from Antarctic environmental samples.</title>
        <authorList>
            <person name="Kralova S."/>
            <person name="Busse H.-J."/>
            <person name="Svec P."/>
            <person name="Maslanova I."/>
            <person name="Stankova E."/>
            <person name="Bartak M."/>
            <person name="Sedlacek I."/>
        </authorList>
    </citation>
    <scope>NUCLEOTIDE SEQUENCE [LARGE SCALE GENOMIC DNA]</scope>
    <source>
        <strain evidence="5">CCM 8825</strain>
    </source>
</reference>
<dbReference type="GO" id="GO:0009252">
    <property type="term" value="P:peptidoglycan biosynthetic process"/>
    <property type="evidence" value="ECO:0007669"/>
    <property type="project" value="TreeGrafter"/>
</dbReference>
<dbReference type="PANTHER" id="PTHR32282">
    <property type="entry name" value="BINDING PROTEIN TRANSPEPTIDASE, PUTATIVE-RELATED"/>
    <property type="match status" value="1"/>
</dbReference>
<dbReference type="GO" id="GO:0008955">
    <property type="term" value="F:peptidoglycan glycosyltransferase activity"/>
    <property type="evidence" value="ECO:0007669"/>
    <property type="project" value="TreeGrafter"/>
</dbReference>
<dbReference type="InterPro" id="IPR001460">
    <property type="entry name" value="PCN-bd_Tpept"/>
</dbReference>
<dbReference type="GO" id="GO:0030288">
    <property type="term" value="C:outer membrane-bounded periplasmic space"/>
    <property type="evidence" value="ECO:0007669"/>
    <property type="project" value="TreeGrafter"/>
</dbReference>
<gene>
    <name evidence="4" type="ORF">D0817_25760</name>
</gene>
<evidence type="ECO:0000259" key="3">
    <source>
        <dbReference type="Pfam" id="PF00905"/>
    </source>
</evidence>
<keyword evidence="2" id="KW-0808">Transferase</keyword>
<dbReference type="Proteomes" id="UP000288102">
    <property type="component" value="Unassembled WGS sequence"/>
</dbReference>
<dbReference type="InterPro" id="IPR050396">
    <property type="entry name" value="Glycosyltr_51/Transpeptidase"/>
</dbReference>
<dbReference type="EMBL" id="QWDM01000183">
    <property type="protein sequence ID" value="RUT67570.1"/>
    <property type="molecule type" value="Genomic_DNA"/>
</dbReference>
<feature type="domain" description="Penicillin-binding protein transpeptidase" evidence="3">
    <location>
        <begin position="1"/>
        <end position="84"/>
    </location>
</feature>
<feature type="non-terminal residue" evidence="4">
    <location>
        <position position="105"/>
    </location>
</feature>
<proteinExistence type="predicted"/>
<evidence type="ECO:0000256" key="1">
    <source>
        <dbReference type="ARBA" id="ARBA00022676"/>
    </source>
</evidence>
<dbReference type="AlphaFoldDB" id="A0A433ZZL2"/>
<keyword evidence="5" id="KW-1185">Reference proteome</keyword>
<sequence>GSTLKPFIYAQALDQGLIHSASILKDTASNFGAFAPENFDGRFSGPIPAHEALIRSRNVPAVDLASRLAKPGLYDFLKMAGVQKLASEAHYGLALALGGAELSME</sequence>
<name>A0A433ZZL2_9FLAO</name>
<feature type="non-terminal residue" evidence="4">
    <location>
        <position position="1"/>
    </location>
</feature>
<keyword evidence="1" id="KW-0328">Glycosyltransferase</keyword>